<dbReference type="Gene3D" id="1.20.1280.50">
    <property type="match status" value="1"/>
</dbReference>
<dbReference type="OrthoDB" id="10257471at2759"/>
<dbReference type="Pfam" id="PF12937">
    <property type="entry name" value="F-box-like"/>
    <property type="match status" value="1"/>
</dbReference>
<organism evidence="3 4">
    <name type="scientific">Orbilia oligospora</name>
    <name type="common">Nematode-trapping fungus</name>
    <name type="synonym">Arthrobotrys oligospora</name>
    <dbReference type="NCBI Taxonomy" id="2813651"/>
    <lineage>
        <taxon>Eukaryota</taxon>
        <taxon>Fungi</taxon>
        <taxon>Dikarya</taxon>
        <taxon>Ascomycota</taxon>
        <taxon>Pezizomycotina</taxon>
        <taxon>Orbiliomycetes</taxon>
        <taxon>Orbiliales</taxon>
        <taxon>Orbiliaceae</taxon>
        <taxon>Orbilia</taxon>
    </lineage>
</organism>
<proteinExistence type="predicted"/>
<evidence type="ECO:0000313" key="4">
    <source>
        <dbReference type="Proteomes" id="UP000614610"/>
    </source>
</evidence>
<comment type="caution">
    <text evidence="3">The sequence shown here is derived from an EMBL/GenBank/DDBJ whole genome shotgun (WGS) entry which is preliminary data.</text>
</comment>
<dbReference type="AlphaFoldDB" id="A0A8H8VCE6"/>
<feature type="compositionally biased region" description="Acidic residues" evidence="1">
    <location>
        <begin position="981"/>
        <end position="1011"/>
    </location>
</feature>
<reference evidence="3" key="1">
    <citation type="submission" date="2019-06" db="EMBL/GenBank/DDBJ databases">
        <authorList>
            <person name="Palmer J.M."/>
        </authorList>
    </citation>
    <scope>NUCLEOTIDE SEQUENCE</scope>
    <source>
        <strain evidence="3">TWF679</strain>
    </source>
</reference>
<feature type="domain" description="F-box" evidence="2">
    <location>
        <begin position="7"/>
        <end position="54"/>
    </location>
</feature>
<dbReference type="InterPro" id="IPR036047">
    <property type="entry name" value="F-box-like_dom_sf"/>
</dbReference>
<dbReference type="Proteomes" id="UP000614610">
    <property type="component" value="Unassembled WGS sequence"/>
</dbReference>
<dbReference type="InterPro" id="IPR001810">
    <property type="entry name" value="F-box_dom"/>
</dbReference>
<accession>A0A8H8VCE6</accession>
<protein>
    <recommendedName>
        <fullName evidence="2">F-box domain-containing protein</fullName>
    </recommendedName>
</protein>
<dbReference type="PROSITE" id="PS50181">
    <property type="entry name" value="FBOX"/>
    <property type="match status" value="1"/>
</dbReference>
<feature type="region of interest" description="Disordered" evidence="1">
    <location>
        <begin position="935"/>
        <end position="1094"/>
    </location>
</feature>
<dbReference type="SUPFAM" id="SSF81383">
    <property type="entry name" value="F-box domain"/>
    <property type="match status" value="1"/>
</dbReference>
<sequence>MDSLDAPCFINLLPTELLYRIFTTIDEPRTLCRAERTCHRWQSIIDSQALWRNLATKISSARILPERFNELGKGSLIAGRYVVDEEGGHWHYMYRDLVRNIHCLNRIPNASHGRSPLTKNENNLENKGGPEILQVVSSMSDLSELPKDYSGSKHAYVTRKIDLTSSAIEGMRLQPRPLVISKTPPFTDSLCPGETSFDETAWVYYADQLALWPRPHREIIFETRTGEKCHTTIQKGVLRSGVNGIFGEGRWSWIDPEKAESQCDQPTALDPVAEDVKGGPSSSEQKKPWKVFTTKSKSTSSSIAPSSTISATTNNRNPQDGASSDETATAIAKEIAGLSTTEIAPILNQGSPTKPLYPEGTLKWAASIDSPNTLPHARRWDPNHTVFSSYRNKFNLTRESNPECATPQAVESVINTLFGETSSQAHSDPNLRINYRRIGSGFPDMVAVKVDRLALPPFQSVQKDPTHPAEPIPMVNQSWNLFGGAKWSLNSVSFLNEIEALEMEQKNGTTSSSSEPWWCHETRYQTGEQEPPHVWETSHKWEYRSCGDYLIISDDIGMSGPCTISCFKTGYHSEKSIANPTAYLRGAALRNYLAAGPSSDLIWQKSLKSGGFILDIASAAPVHSLEHPDLDRGRPSYFLDNDGLTLNSKVVVYATRKKVFYTLSYDNTIMLEGSGQSLTCMEFHVIAIETGHTINILDLEHETRTLELFGASWYGWASFVMSDTHLIATVGGHIHEDQGAEQMENSIAPTWTRDDRYGREEVFIWPLDTPNQNMSLAPEERKIFPTGRLAVGFNKHKWWHRDRYLSLSRDGRFLAASSKYTLVVWDLWLGDQNGVIHYFEQYTNGLQGYEISKAGDVACNGIWLQYRDIIVDPSRKTFTNSNPNYEHELLRKVIFIPNNEIRLLLQSSASEFTNTEEGKQALKELDLKLIRRYLPSSDSDSDETSDSWTTDDDDEDEDYESDSDDDYDSDGGGFRSQMYMDDGDWDGEGDYDPDYGSDGDDDGDNDDDDDYGDGRQGSGFTVQHVSPPSESRDQPPKVKKRKLEATETEVGESSAAGRSQAPAPVVGWGDAEKGGDGKEDGWGTDSSGGLDVSW</sequence>
<feature type="compositionally biased region" description="Polar residues" evidence="1">
    <location>
        <begin position="314"/>
        <end position="327"/>
    </location>
</feature>
<gene>
    <name evidence="3" type="ORF">TWF679_005296</name>
</gene>
<feature type="region of interest" description="Disordered" evidence="1">
    <location>
        <begin position="270"/>
        <end position="327"/>
    </location>
</feature>
<evidence type="ECO:0000259" key="2">
    <source>
        <dbReference type="PROSITE" id="PS50181"/>
    </source>
</evidence>
<name>A0A8H8VCE6_ORBOL</name>
<dbReference type="EMBL" id="WIWT01000025">
    <property type="protein sequence ID" value="KAF3213480.1"/>
    <property type="molecule type" value="Genomic_DNA"/>
</dbReference>
<feature type="compositionally biased region" description="Basic and acidic residues" evidence="1">
    <location>
        <begin position="1070"/>
        <end position="1081"/>
    </location>
</feature>
<dbReference type="SMART" id="SM00256">
    <property type="entry name" value="FBOX"/>
    <property type="match status" value="1"/>
</dbReference>
<feature type="compositionally biased region" description="Low complexity" evidence="1">
    <location>
        <begin position="293"/>
        <end position="313"/>
    </location>
</feature>
<evidence type="ECO:0000256" key="1">
    <source>
        <dbReference type="SAM" id="MobiDB-lite"/>
    </source>
</evidence>
<dbReference type="SUPFAM" id="SSF69322">
    <property type="entry name" value="Tricorn protease domain 2"/>
    <property type="match status" value="1"/>
</dbReference>
<feature type="compositionally biased region" description="Acidic residues" evidence="1">
    <location>
        <begin position="939"/>
        <end position="969"/>
    </location>
</feature>
<feature type="compositionally biased region" description="Polar residues" evidence="1">
    <location>
        <begin position="1018"/>
        <end position="1029"/>
    </location>
</feature>
<evidence type="ECO:0000313" key="3">
    <source>
        <dbReference type="EMBL" id="KAF3213480.1"/>
    </source>
</evidence>